<dbReference type="EMBL" id="LAZR01064577">
    <property type="protein sequence ID" value="KKK57261.1"/>
    <property type="molecule type" value="Genomic_DNA"/>
</dbReference>
<gene>
    <name evidence="2" type="ORF">LCGC14_3056260</name>
</gene>
<keyword evidence="1" id="KW-0812">Transmembrane</keyword>
<evidence type="ECO:0000256" key="1">
    <source>
        <dbReference type="SAM" id="Phobius"/>
    </source>
</evidence>
<organism evidence="2">
    <name type="scientific">marine sediment metagenome</name>
    <dbReference type="NCBI Taxonomy" id="412755"/>
    <lineage>
        <taxon>unclassified sequences</taxon>
        <taxon>metagenomes</taxon>
        <taxon>ecological metagenomes</taxon>
    </lineage>
</organism>
<feature type="transmembrane region" description="Helical" evidence="1">
    <location>
        <begin position="88"/>
        <end position="107"/>
    </location>
</feature>
<proteinExistence type="predicted"/>
<keyword evidence="1" id="KW-1133">Transmembrane helix</keyword>
<accession>A0A0F8ZB06</accession>
<sequence length="129" mass="14894">MKLLRTIQLLQEAEDKGELVTELFDDLESDGNIRLCKYRINKILGRKAIRVENGRWILDEDHWKMTVSQFDKILARFENREIALRNNLVTLVGFGALIIVAILAYHAGIPNTLNQCLDIFGYEGEVIYE</sequence>
<keyword evidence="1" id="KW-0472">Membrane</keyword>
<comment type="caution">
    <text evidence="2">The sequence shown here is derived from an EMBL/GenBank/DDBJ whole genome shotgun (WGS) entry which is preliminary data.</text>
</comment>
<name>A0A0F8ZB06_9ZZZZ</name>
<reference evidence="2" key="1">
    <citation type="journal article" date="2015" name="Nature">
        <title>Complex archaea that bridge the gap between prokaryotes and eukaryotes.</title>
        <authorList>
            <person name="Spang A."/>
            <person name="Saw J.H."/>
            <person name="Jorgensen S.L."/>
            <person name="Zaremba-Niedzwiedzka K."/>
            <person name="Martijn J."/>
            <person name="Lind A.E."/>
            <person name="van Eijk R."/>
            <person name="Schleper C."/>
            <person name="Guy L."/>
            <person name="Ettema T.J."/>
        </authorList>
    </citation>
    <scope>NUCLEOTIDE SEQUENCE</scope>
</reference>
<protein>
    <submittedName>
        <fullName evidence="2">Uncharacterized protein</fullName>
    </submittedName>
</protein>
<evidence type="ECO:0000313" key="2">
    <source>
        <dbReference type="EMBL" id="KKK57261.1"/>
    </source>
</evidence>
<dbReference type="AlphaFoldDB" id="A0A0F8ZB06"/>